<evidence type="ECO:0000313" key="1">
    <source>
        <dbReference type="EMBL" id="QKH38355.1"/>
    </source>
</evidence>
<name>A0A7D4E070_9BURK</name>
<dbReference type="Gene3D" id="1.10.472.60">
    <property type="entry name" value="putative protein disulfide isomerase domain"/>
    <property type="match status" value="1"/>
</dbReference>
<dbReference type="Proteomes" id="UP000500970">
    <property type="component" value="Chromosome"/>
</dbReference>
<organism evidence="1 2">
    <name type="scientific">Achromobacter pestifer</name>
    <dbReference type="NCBI Taxonomy" id="1353889"/>
    <lineage>
        <taxon>Bacteria</taxon>
        <taxon>Pseudomonadati</taxon>
        <taxon>Pseudomonadota</taxon>
        <taxon>Betaproteobacteria</taxon>
        <taxon>Burkholderiales</taxon>
        <taxon>Alcaligenaceae</taxon>
        <taxon>Achromobacter</taxon>
    </lineage>
</organism>
<dbReference type="AlphaFoldDB" id="A0A7D4E070"/>
<dbReference type="PANTHER" id="PTHR13887">
    <property type="entry name" value="GLUTATHIONE S-TRANSFERASE KAPPA"/>
    <property type="match status" value="1"/>
</dbReference>
<dbReference type="PANTHER" id="PTHR13887:SF54">
    <property type="entry name" value="DSBA FAMILY PROTEIN"/>
    <property type="match status" value="1"/>
</dbReference>
<accession>A0A7D4E070</accession>
<protein>
    <submittedName>
        <fullName evidence="1">DsbA family protein</fullName>
    </submittedName>
</protein>
<dbReference type="Gene3D" id="3.40.30.10">
    <property type="entry name" value="Glutaredoxin"/>
    <property type="match status" value="1"/>
</dbReference>
<evidence type="ECO:0000313" key="2">
    <source>
        <dbReference type="Proteomes" id="UP000500970"/>
    </source>
</evidence>
<dbReference type="SUPFAM" id="SSF52833">
    <property type="entry name" value="Thioredoxin-like"/>
    <property type="match status" value="1"/>
</dbReference>
<sequence>MMNCDSEQGACALPLSDDMPARRSGDAQLGWVVHYVGDPMCSWCWGMAPAIERIALFCQAEGVPFKLTVGGLRVGGGDPWDENFKRFLRHEWSHIAKVTGQPFGFDLLDRTYFNYDTEPPCRAVVVAERMASARGLPAMTKLAFFAAVQRKFYVEGQDPAQADYYREPCAHAGLPFGEFRDAFTSAFARHDVAQDFALSRRLGVRGFPSLLLEGPSQVTVLATGAMDVAAILARLRQAVPIGAVQA</sequence>
<dbReference type="RefSeq" id="WP_173147609.1">
    <property type="nucleotide sequence ID" value="NZ_CP053985.1"/>
</dbReference>
<keyword evidence="2" id="KW-1185">Reference proteome</keyword>
<proteinExistence type="predicted"/>
<dbReference type="KEGG" id="apes:FOC84_26830"/>
<reference evidence="1 2" key="1">
    <citation type="submission" date="2020-05" db="EMBL/GenBank/DDBJ databases">
        <title>FDA dAtabase for Regulatory Grade micrObial Sequences (FDA-ARGOS): Supporting development and validation of Infectious Disease Dx tests.</title>
        <authorList>
            <person name="Sproer C."/>
            <person name="Gronow S."/>
            <person name="Severitt S."/>
            <person name="Schroder I."/>
            <person name="Tallon L."/>
            <person name="Sadzewicz L."/>
            <person name="Zhao X."/>
            <person name="Vavikolanu K."/>
            <person name="Mehta A."/>
            <person name="Aluvathingal J."/>
            <person name="Nadendla S."/>
            <person name="Myers T."/>
            <person name="Yan Y."/>
            <person name="Sichtig H."/>
        </authorList>
    </citation>
    <scope>NUCLEOTIDE SEQUENCE [LARGE SCALE GENOMIC DNA]</scope>
    <source>
        <strain evidence="1 2">FDAARGOS_790</strain>
    </source>
</reference>
<gene>
    <name evidence="1" type="ORF">FOC84_26830</name>
</gene>
<dbReference type="CDD" id="cd03025">
    <property type="entry name" value="DsbA_FrnE_like"/>
    <property type="match status" value="1"/>
</dbReference>
<dbReference type="InterPro" id="IPR036249">
    <property type="entry name" value="Thioredoxin-like_sf"/>
</dbReference>
<dbReference type="EMBL" id="CP053985">
    <property type="protein sequence ID" value="QKH38355.1"/>
    <property type="molecule type" value="Genomic_DNA"/>
</dbReference>